<sequence length="846" mass="99353">SNYVPPIPRFLPNNVDTNAKPDVYTANLSQSGFTNNIHTSHSLNFLKYNNNVAFFAQNAGLNIKRLLDGSRIRNGLVIYGAPGTWCHPIGASSYIQGYFTRVLHSDAGEMSYAILNMPIEMIEPIDNTLKFKNTPNLDKSFVNALARLNNIYVGSQKFYQMSPSFNGYVYVFMPYDQTRTGMGSINYFFAFAFELLQILKIPIFSNSTKYNFMLKDHNNAIVQSNYTLPLKEAVIESLSLPQIEHLHGLFRNFGVVMRPINHGANNLLKIAPFYIWSFSDDIRGLLNSNNNKLVVERDFFYTYSTYSANRWLGGRSYYGMPFFGRSLEGNLENLFFVYNELEMLRRNGYYRKYDKKIRRVKTGFNPFTRVSVGITFMGSNATFAYYVGEAGGIIGYNLSNLLDKRAGHDLLPYYKILRKPDDVYWYYRIDNFINNVNTQPRDFVLSFYSQPYLSVFSGLDAIPDLNQYEINPTPDFNPNYAIYRLMKSPYTYLNEMTVNNRTYSCFSTMENMFSMIAWAYERTPNSSYDDIVDFFKVYFNYGMNIDINLTPYSHYDVAQTIFKPTINSQSIVKVPRDPYRMYMMWIRYINKAKSLYNELHDINPFSQAIQSSENGILYYFIVRYCTVHAQENIEFNYHYYDNPYIIDTYNTYNVSDENSLTFNIARIVMKPTFYTRRFFTSSFGKEYNSIENTSFYKYTTYHLYLNTDLFDEEVYQKEHKLGGRHLINFFHDLRDDSCLPYSVDQLVFWFHNPDGYFFYHKPRDDAFQNVLEDVKELTVEDIQGSNSNPKKIYTRAYYFDRFFISNSNNMMNVDDLFFYEKLNYLNYYIIPSNVVNHLDLVNSLIA</sequence>
<dbReference type="EMBL" id="RFKV01000046">
    <property type="protein sequence ID" value="RMD77298.1"/>
    <property type="molecule type" value="Genomic_DNA"/>
</dbReference>
<proteinExistence type="predicted"/>
<gene>
    <name evidence="1" type="ORF">D6810_01360</name>
</gene>
<comment type="caution">
    <text evidence="1">The sequence shown here is derived from an EMBL/GenBank/DDBJ whole genome shotgun (WGS) entry which is preliminary data.</text>
</comment>
<evidence type="ECO:0000313" key="1">
    <source>
        <dbReference type="EMBL" id="RMD77298.1"/>
    </source>
</evidence>
<name>A0A3M0Z581_9BACT</name>
<feature type="non-terminal residue" evidence="1">
    <location>
        <position position="1"/>
    </location>
</feature>
<organism evidence="1 2">
    <name type="scientific">Candidatus Dojkabacteria bacterium</name>
    <dbReference type="NCBI Taxonomy" id="2099670"/>
    <lineage>
        <taxon>Bacteria</taxon>
        <taxon>Candidatus Dojkabacteria</taxon>
    </lineage>
</organism>
<feature type="non-terminal residue" evidence="1">
    <location>
        <position position="846"/>
    </location>
</feature>
<dbReference type="AlphaFoldDB" id="A0A3M0Z581"/>
<protein>
    <submittedName>
        <fullName evidence="1">Uncharacterized protein</fullName>
    </submittedName>
</protein>
<dbReference type="Proteomes" id="UP000269410">
    <property type="component" value="Unassembled WGS sequence"/>
</dbReference>
<reference evidence="1 2" key="1">
    <citation type="submission" date="2018-10" db="EMBL/GenBank/DDBJ databases">
        <title>Thermophilic Lithotrophy and Phototrophy in an Intertidal, Iron-rich, Geothermal Spring.</title>
        <authorList>
            <person name="Ward L.M."/>
            <person name="Idei A."/>
            <person name="Nakagawa M."/>
            <person name="Ueno Y."/>
            <person name="Fischer W."/>
            <person name="Mcglynn S.E."/>
        </authorList>
    </citation>
    <scope>NUCLEOTIDE SEQUENCE [LARGE SCALE GENOMIC DNA]</scope>
    <source>
        <strain evidence="1">J137</strain>
    </source>
</reference>
<evidence type="ECO:0000313" key="2">
    <source>
        <dbReference type="Proteomes" id="UP000269410"/>
    </source>
</evidence>
<accession>A0A3M0Z581</accession>